<dbReference type="InParanoid" id="D8PMS9"/>
<dbReference type="VEuPathDB" id="FungiDB:SCHCODRAFT_02612930"/>
<protein>
    <submittedName>
        <fullName evidence="1">Expressed protein</fullName>
    </submittedName>
</protein>
<dbReference type="Proteomes" id="UP000007431">
    <property type="component" value="Unassembled WGS sequence"/>
</dbReference>
<dbReference type="Gene3D" id="3.80.10.10">
    <property type="entry name" value="Ribonuclease Inhibitor"/>
    <property type="match status" value="1"/>
</dbReference>
<proteinExistence type="predicted"/>
<dbReference type="AlphaFoldDB" id="D8PMS9"/>
<gene>
    <name evidence="1" type="ORF">SCHCODRAFT_84057</name>
</gene>
<dbReference type="OrthoDB" id="3251638at2759"/>
<dbReference type="KEGG" id="scm:SCHCO_02612930"/>
<dbReference type="InterPro" id="IPR032675">
    <property type="entry name" value="LRR_dom_sf"/>
</dbReference>
<dbReference type="PANTHER" id="PTHR31639:SF256">
    <property type="entry name" value="OS07G0242900 PROTEIN"/>
    <property type="match status" value="1"/>
</dbReference>
<evidence type="ECO:0000313" key="1">
    <source>
        <dbReference type="EMBL" id="EFJ02187.1"/>
    </source>
</evidence>
<sequence length="361" mass="40321">MGRPHFVADLVFEILDNDDHWWPRDLARLAVVSSDWLWPVRKLLYRRPVIRTFAECALLGRALEGTPELRALVRGIDLQPCGASSLAPDAKVMAALRRILTLESLEAVTLGGALAVEAERFLMMLAGHATGVKELSIIGAPLCDTVSPASVAASLEWDTARACALPSLERLRLSNLYLDIEFPYDSIESRLRELVLDNVTIENGFLPHLIQESAPDFKHLSILTKEREQYDEQVRLVLEAYELESLQYDVDEQDPSEEDIFGADLPSHPSLRSLSLRGMKVCPDMLSAISESCPNLDELFVQGRSVCLSPEQWATFIASGALPNLKCLGLPWSTYPPFRHWTKTCSNCIETASAQRDIRLH</sequence>
<reference evidence="1 2" key="1">
    <citation type="journal article" date="2010" name="Nat. Biotechnol.">
        <title>Genome sequence of the model mushroom Schizophyllum commune.</title>
        <authorList>
            <person name="Ohm R.A."/>
            <person name="de Jong J.F."/>
            <person name="Lugones L.G."/>
            <person name="Aerts A."/>
            <person name="Kothe E."/>
            <person name="Stajich J.E."/>
            <person name="de Vries R.P."/>
            <person name="Record E."/>
            <person name="Levasseur A."/>
            <person name="Baker S.E."/>
            <person name="Bartholomew K.A."/>
            <person name="Coutinho P.M."/>
            <person name="Erdmann S."/>
            <person name="Fowler T.J."/>
            <person name="Gathman A.C."/>
            <person name="Lombard V."/>
            <person name="Henrissat B."/>
            <person name="Knabe N."/>
            <person name="Kuees U."/>
            <person name="Lilly W.W."/>
            <person name="Lindquist E."/>
            <person name="Lucas S."/>
            <person name="Magnuson J.K."/>
            <person name="Piumi F."/>
            <person name="Raudaskoski M."/>
            <person name="Salamov A."/>
            <person name="Schmutz J."/>
            <person name="Schwarze F.W.M.R."/>
            <person name="vanKuyk P.A."/>
            <person name="Horton J.S."/>
            <person name="Grigoriev I.V."/>
            <person name="Woesten H.A.B."/>
        </authorList>
    </citation>
    <scope>NUCLEOTIDE SEQUENCE [LARGE SCALE GENOMIC DNA]</scope>
    <source>
        <strain evidence="2">H4-8 / FGSC 9210</strain>
    </source>
</reference>
<accession>D8PMS9</accession>
<dbReference type="GeneID" id="9597533"/>
<name>D8PMS9_SCHCM</name>
<dbReference type="OMA" id="ESDDHWW"/>
<evidence type="ECO:0000313" key="2">
    <source>
        <dbReference type="Proteomes" id="UP000007431"/>
    </source>
</evidence>
<dbReference type="SUPFAM" id="SSF52047">
    <property type="entry name" value="RNI-like"/>
    <property type="match status" value="1"/>
</dbReference>
<dbReference type="eggNOG" id="ENOG502SMZE">
    <property type="taxonomic scope" value="Eukaryota"/>
</dbReference>
<dbReference type="RefSeq" id="XP_003037089.1">
    <property type="nucleotide sequence ID" value="XM_003037043.1"/>
</dbReference>
<dbReference type="PANTHER" id="PTHR31639">
    <property type="entry name" value="F-BOX PROTEIN-LIKE"/>
    <property type="match status" value="1"/>
</dbReference>
<keyword evidence="2" id="KW-1185">Reference proteome</keyword>
<organism evidence="2">
    <name type="scientific">Schizophyllum commune (strain H4-8 / FGSC 9210)</name>
    <name type="common">Split gill fungus</name>
    <dbReference type="NCBI Taxonomy" id="578458"/>
    <lineage>
        <taxon>Eukaryota</taxon>
        <taxon>Fungi</taxon>
        <taxon>Dikarya</taxon>
        <taxon>Basidiomycota</taxon>
        <taxon>Agaricomycotina</taxon>
        <taxon>Agaricomycetes</taxon>
        <taxon>Agaricomycetidae</taxon>
        <taxon>Agaricales</taxon>
        <taxon>Schizophyllaceae</taxon>
        <taxon>Schizophyllum</taxon>
    </lineage>
</organism>
<dbReference type="EMBL" id="GL377302">
    <property type="protein sequence ID" value="EFJ02187.1"/>
    <property type="molecule type" value="Genomic_DNA"/>
</dbReference>
<dbReference type="HOGENOM" id="CLU_735912_0_0_1"/>